<proteinExistence type="predicted"/>
<comment type="caution">
    <text evidence="1">The sequence shown here is derived from an EMBL/GenBank/DDBJ whole genome shotgun (WGS) entry which is preliminary data.</text>
</comment>
<dbReference type="EMBL" id="JACXJA010000007">
    <property type="protein sequence ID" value="MBD2861947.1"/>
    <property type="molecule type" value="Genomic_DNA"/>
</dbReference>
<dbReference type="AlphaFoldDB" id="A0A927GZC5"/>
<organism evidence="1 2">
    <name type="scientific">Paenibacillus oceani</name>
    <dbReference type="NCBI Taxonomy" id="2772510"/>
    <lineage>
        <taxon>Bacteria</taxon>
        <taxon>Bacillati</taxon>
        <taxon>Bacillota</taxon>
        <taxon>Bacilli</taxon>
        <taxon>Bacillales</taxon>
        <taxon>Paenibacillaceae</taxon>
        <taxon>Paenibacillus</taxon>
    </lineage>
</organism>
<evidence type="ECO:0008006" key="3">
    <source>
        <dbReference type="Google" id="ProtNLM"/>
    </source>
</evidence>
<reference evidence="1" key="1">
    <citation type="submission" date="2020-09" db="EMBL/GenBank/DDBJ databases">
        <title>A novel bacterium of genus Paenibacillus, isolated from South China Sea.</title>
        <authorList>
            <person name="Huang H."/>
            <person name="Mo K."/>
            <person name="Hu Y."/>
        </authorList>
    </citation>
    <scope>NUCLEOTIDE SEQUENCE</scope>
    <source>
        <strain evidence="1">IB182363</strain>
    </source>
</reference>
<protein>
    <recommendedName>
        <fullName evidence="3">Cold-shock protein</fullName>
    </recommendedName>
</protein>
<sequence length="72" mass="8358">MNKRRRFTEELPLEETEIWSCTKEACNGWMRDDFAFESTPTCRLCLSPMTRALKMIPVVSNSNGNLKPFKAE</sequence>
<evidence type="ECO:0000313" key="1">
    <source>
        <dbReference type="EMBL" id="MBD2861947.1"/>
    </source>
</evidence>
<accession>A0A927GZC5</accession>
<dbReference type="Pfam" id="PF14169">
    <property type="entry name" value="YdjO"/>
    <property type="match status" value="1"/>
</dbReference>
<gene>
    <name evidence="1" type="ORF">IDH45_08140</name>
</gene>
<keyword evidence="2" id="KW-1185">Reference proteome</keyword>
<name>A0A927GZC5_9BACL</name>
<dbReference type="Proteomes" id="UP000639396">
    <property type="component" value="Unassembled WGS sequence"/>
</dbReference>
<dbReference type="InterPro" id="IPR025916">
    <property type="entry name" value="YdjO"/>
</dbReference>
<dbReference type="RefSeq" id="WP_190926382.1">
    <property type="nucleotide sequence ID" value="NZ_JACXJA010000007.1"/>
</dbReference>
<evidence type="ECO:0000313" key="2">
    <source>
        <dbReference type="Proteomes" id="UP000639396"/>
    </source>
</evidence>